<accession>A0A1I6KXL1</accession>
<feature type="compositionally biased region" description="Gly residues" evidence="1">
    <location>
        <begin position="42"/>
        <end position="51"/>
    </location>
</feature>
<dbReference type="STRING" id="1166337.SAMN05192580_1890"/>
<dbReference type="EMBL" id="FOZG01000002">
    <property type="protein sequence ID" value="SFR95952.1"/>
    <property type="molecule type" value="Genomic_DNA"/>
</dbReference>
<sequence>MTDKVKMPVDGGGNQSGDGKDVDSQMASGGQSQGKAYPNDAGGEGFDGGQSGKAYHGANQLGDETADEARDRKD</sequence>
<keyword evidence="3" id="KW-1185">Reference proteome</keyword>
<dbReference type="RefSeq" id="WP_093313997.1">
    <property type="nucleotide sequence ID" value="NZ_FOZG01000002.1"/>
</dbReference>
<name>A0A1I6KXL1_9SPHN</name>
<protein>
    <submittedName>
        <fullName evidence="2">Uncharacterized protein</fullName>
    </submittedName>
</protein>
<evidence type="ECO:0000256" key="1">
    <source>
        <dbReference type="SAM" id="MobiDB-lite"/>
    </source>
</evidence>
<dbReference type="OrthoDB" id="7573856at2"/>
<gene>
    <name evidence="2" type="ORF">SAMN05192580_1890</name>
</gene>
<evidence type="ECO:0000313" key="2">
    <source>
        <dbReference type="EMBL" id="SFR95952.1"/>
    </source>
</evidence>
<feature type="region of interest" description="Disordered" evidence="1">
    <location>
        <begin position="1"/>
        <end position="74"/>
    </location>
</feature>
<feature type="compositionally biased region" description="Polar residues" evidence="1">
    <location>
        <begin position="25"/>
        <end position="34"/>
    </location>
</feature>
<dbReference type="Proteomes" id="UP000198824">
    <property type="component" value="Unassembled WGS sequence"/>
</dbReference>
<proteinExistence type="predicted"/>
<organism evidence="2 3">
    <name type="scientific">Sphingomonas jatrophae</name>
    <dbReference type="NCBI Taxonomy" id="1166337"/>
    <lineage>
        <taxon>Bacteria</taxon>
        <taxon>Pseudomonadati</taxon>
        <taxon>Pseudomonadota</taxon>
        <taxon>Alphaproteobacteria</taxon>
        <taxon>Sphingomonadales</taxon>
        <taxon>Sphingomonadaceae</taxon>
        <taxon>Sphingomonas</taxon>
    </lineage>
</organism>
<reference evidence="2 3" key="1">
    <citation type="submission" date="2016-10" db="EMBL/GenBank/DDBJ databases">
        <authorList>
            <person name="de Groot N.N."/>
        </authorList>
    </citation>
    <scope>NUCLEOTIDE SEQUENCE [LARGE SCALE GENOMIC DNA]</scope>
    <source>
        <strain evidence="2 3">S5-249</strain>
    </source>
</reference>
<dbReference type="AlphaFoldDB" id="A0A1I6KXL1"/>
<evidence type="ECO:0000313" key="3">
    <source>
        <dbReference type="Proteomes" id="UP000198824"/>
    </source>
</evidence>